<dbReference type="SMART" id="SM00291">
    <property type="entry name" value="ZnF_ZZ"/>
    <property type="match status" value="1"/>
</dbReference>
<evidence type="ECO:0000256" key="3">
    <source>
        <dbReference type="ARBA" id="ARBA00022771"/>
    </source>
</evidence>
<feature type="compositionally biased region" description="Acidic residues" evidence="8">
    <location>
        <begin position="93"/>
        <end position="103"/>
    </location>
</feature>
<accession>A0ABQ8DF66</accession>
<evidence type="ECO:0000256" key="4">
    <source>
        <dbReference type="ARBA" id="ARBA00022833"/>
    </source>
</evidence>
<dbReference type="PROSITE" id="PS50135">
    <property type="entry name" value="ZF_ZZ_2"/>
    <property type="match status" value="1"/>
</dbReference>
<feature type="compositionally biased region" description="Polar residues" evidence="8">
    <location>
        <begin position="1365"/>
        <end position="1376"/>
    </location>
</feature>
<dbReference type="InterPro" id="IPR043145">
    <property type="entry name" value="Znf_ZZ_sf"/>
</dbReference>
<dbReference type="PROSITE" id="PS52043">
    <property type="entry name" value="UBR4_E3"/>
    <property type="match status" value="1"/>
</dbReference>
<keyword evidence="4" id="KW-0862">Zinc</keyword>
<proteinExistence type="inferred from homology"/>
<dbReference type="InterPro" id="IPR045189">
    <property type="entry name" value="UBR4-like"/>
</dbReference>
<dbReference type="Gene3D" id="1.25.10.10">
    <property type="entry name" value="Leucine-rich Repeat Variant"/>
    <property type="match status" value="1"/>
</dbReference>
<dbReference type="InterPro" id="IPR025704">
    <property type="entry name" value="E3_Ub_ligase_UBR4_C"/>
</dbReference>
<keyword evidence="12" id="KW-1185">Reference proteome</keyword>
<protein>
    <recommendedName>
        <fullName evidence="13">Auxin transport protein</fullName>
    </recommendedName>
</protein>
<evidence type="ECO:0000259" key="9">
    <source>
        <dbReference type="PROSITE" id="PS50135"/>
    </source>
</evidence>
<evidence type="ECO:0000256" key="2">
    <source>
        <dbReference type="ARBA" id="ARBA00022723"/>
    </source>
</evidence>
<dbReference type="PANTHER" id="PTHR21725">
    <property type="entry name" value="E3 UBIQUITIN-PROTEIN LIGASE UBR4"/>
    <property type="match status" value="1"/>
</dbReference>
<feature type="domain" description="ZZ-type" evidence="9">
    <location>
        <begin position="1014"/>
        <end position="1073"/>
    </location>
</feature>
<evidence type="ECO:0000313" key="11">
    <source>
        <dbReference type="EMBL" id="KAH0928020.1"/>
    </source>
</evidence>
<feature type="region of interest" description="Disordered" evidence="8">
    <location>
        <begin position="1988"/>
        <end position="2031"/>
    </location>
</feature>
<evidence type="ECO:0000256" key="7">
    <source>
        <dbReference type="PROSITE-ProRule" id="PRU01388"/>
    </source>
</evidence>
<dbReference type="PANTHER" id="PTHR21725:SF1">
    <property type="entry name" value="E3 UBIQUITIN-PROTEIN LIGASE UBR4"/>
    <property type="match status" value="1"/>
</dbReference>
<dbReference type="SUPFAM" id="SSF57850">
    <property type="entry name" value="RING/U-box"/>
    <property type="match status" value="1"/>
</dbReference>
<reference evidence="11 12" key="1">
    <citation type="submission" date="2021-05" db="EMBL/GenBank/DDBJ databases">
        <title>Genome Assembly of Synthetic Allotetraploid Brassica napus Reveals Homoeologous Exchanges between Subgenomes.</title>
        <authorList>
            <person name="Davis J.T."/>
        </authorList>
    </citation>
    <scope>NUCLEOTIDE SEQUENCE [LARGE SCALE GENOMIC DNA]</scope>
    <source>
        <strain evidence="12">cv. Da-Ae</strain>
        <tissue evidence="11">Seedling</tissue>
    </source>
</reference>
<dbReference type="Pfam" id="PF24079">
    <property type="entry name" value="UBR4"/>
    <property type="match status" value="1"/>
</dbReference>
<evidence type="ECO:0000256" key="6">
    <source>
        <dbReference type="PROSITE-ProRule" id="PRU00508"/>
    </source>
</evidence>
<feature type="domain" description="UBR-type" evidence="10">
    <location>
        <begin position="127"/>
        <end position="198"/>
    </location>
</feature>
<dbReference type="InterPro" id="IPR011989">
    <property type="entry name" value="ARM-like"/>
</dbReference>
<dbReference type="Proteomes" id="UP000824890">
    <property type="component" value="Unassembled WGS sequence"/>
</dbReference>
<dbReference type="InterPro" id="IPR016024">
    <property type="entry name" value="ARM-type_fold"/>
</dbReference>
<evidence type="ECO:0000256" key="1">
    <source>
        <dbReference type="ARBA" id="ARBA00009970"/>
    </source>
</evidence>
<dbReference type="PROSITE" id="PS51157">
    <property type="entry name" value="ZF_UBR"/>
    <property type="match status" value="1"/>
</dbReference>
<dbReference type="SUPFAM" id="SSF48371">
    <property type="entry name" value="ARM repeat"/>
    <property type="match status" value="1"/>
</dbReference>
<dbReference type="InterPro" id="IPR000433">
    <property type="entry name" value="Znf_ZZ"/>
</dbReference>
<comment type="similarity">
    <text evidence="1 7">Belongs to the UBR4 family.</text>
</comment>
<keyword evidence="2" id="KW-0479">Metal-binding</keyword>
<dbReference type="Gene3D" id="3.30.60.90">
    <property type="match status" value="1"/>
</dbReference>
<name>A0ABQ8DF66_BRANA</name>
<evidence type="ECO:0000256" key="8">
    <source>
        <dbReference type="SAM" id="MobiDB-lite"/>
    </source>
</evidence>
<dbReference type="InterPro" id="IPR056530">
    <property type="entry name" value="UBR4-like_dom"/>
</dbReference>
<organism evidence="11 12">
    <name type="scientific">Brassica napus</name>
    <name type="common">Rape</name>
    <dbReference type="NCBI Taxonomy" id="3708"/>
    <lineage>
        <taxon>Eukaryota</taxon>
        <taxon>Viridiplantae</taxon>
        <taxon>Streptophyta</taxon>
        <taxon>Embryophyta</taxon>
        <taxon>Tracheophyta</taxon>
        <taxon>Spermatophyta</taxon>
        <taxon>Magnoliopsida</taxon>
        <taxon>eudicotyledons</taxon>
        <taxon>Gunneridae</taxon>
        <taxon>Pentapetalae</taxon>
        <taxon>rosids</taxon>
        <taxon>malvids</taxon>
        <taxon>Brassicales</taxon>
        <taxon>Brassicaceae</taxon>
        <taxon>Brassiceae</taxon>
        <taxon>Brassica</taxon>
    </lineage>
</organism>
<keyword evidence="3 5" id="KW-0863">Zinc-finger</keyword>
<dbReference type="CDD" id="cd19681">
    <property type="entry name" value="UBR-box_BIG_like"/>
    <property type="match status" value="1"/>
</dbReference>
<dbReference type="EMBL" id="JAGKQM010000005">
    <property type="protein sequence ID" value="KAH0928020.1"/>
    <property type="molecule type" value="Genomic_DNA"/>
</dbReference>
<evidence type="ECO:0008006" key="13">
    <source>
        <dbReference type="Google" id="ProtNLM"/>
    </source>
</evidence>
<comment type="caution">
    <text evidence="11">The sequence shown here is derived from an EMBL/GenBank/DDBJ whole genome shotgun (WGS) entry which is preliminary data.</text>
</comment>
<feature type="region of interest" description="Disordered" evidence="8">
    <location>
        <begin position="93"/>
        <end position="117"/>
    </location>
</feature>
<dbReference type="InterPro" id="IPR003126">
    <property type="entry name" value="Znf_UBR"/>
</dbReference>
<evidence type="ECO:0000256" key="5">
    <source>
        <dbReference type="PROSITE-ProRule" id="PRU00228"/>
    </source>
</evidence>
<evidence type="ECO:0000313" key="12">
    <source>
        <dbReference type="Proteomes" id="UP000824890"/>
    </source>
</evidence>
<dbReference type="Pfam" id="PF13764">
    <property type="entry name" value="E3_UbLigase_R4"/>
    <property type="match status" value="2"/>
</dbReference>
<feature type="region of interest" description="UBR4 E3 catalytic module" evidence="7">
    <location>
        <begin position="2313"/>
        <end position="2583"/>
    </location>
</feature>
<dbReference type="PROSITE" id="PS01357">
    <property type="entry name" value="ZF_ZZ_1"/>
    <property type="match status" value="1"/>
</dbReference>
<feature type="zinc finger region" description="UBR-type" evidence="6">
    <location>
        <begin position="127"/>
        <end position="198"/>
    </location>
</feature>
<feature type="compositionally biased region" description="Polar residues" evidence="8">
    <location>
        <begin position="32"/>
        <end position="57"/>
    </location>
</feature>
<dbReference type="SMART" id="SM00396">
    <property type="entry name" value="ZnF_UBR1"/>
    <property type="match status" value="1"/>
</dbReference>
<feature type="region of interest" description="Disordered" evidence="8">
    <location>
        <begin position="30"/>
        <end position="62"/>
    </location>
</feature>
<sequence>MMEDSLMKMVLKRTIMLMEKLAADEKLLPGSLLSNRSPSPGTSSCGKSLATNKNTATGPLVPKLAGTAKKSETLALPLDQEGSSISLECDVTSVDEDEDDGTSDGEVASLDKEDEEDANSERYLASKVCTFTSSGSNFMEQHWYFCYTCDLTVSKGCCSVCAKVCHRGHRVVYSRSSRFFCDCGAGGVRGSSCQCLKPRKFSGIGSAPALGTNNLQSFLPLSEDVEQLAESDSDVDEDSFEEENHVVLSIPKETQYKMSLLLEELGIEDRVLELFSSLLPSITSKRDSGLPRDKQVSLGKDKLKKAYKSGSLDLKIKADYANSKDLKSLLTSGSLAKSLLSVSMRGRLAVGEGDKVAIFDVGQLIGQATPATINADKANVKPLSRNIVRFEIVHLSFNSVVENYLAVAGLEDCQILTLNHRGEVIDRLAVELALHGAYIRRIDWVPGSQDIISPTQYFTLPDDMIVDATLFVAHRGRIFLLVLSEQGNLYSSFVGRLSSDATSVTETSAMFEEDSDGKQSVAGLHRWKELLGGSGLFICFSTVKSNAALAVSLRGDGVCAQNLRHPTGSSSPMVGITAYKPLSKDNVHCLVLHDDGSLQIYSLVRNGVDPDSNFSAEKVKRLGSKILNNKTFAGEKPEFPLDFFEKAFCITADVRLGSDAIRNGDSEGAKQSLASDDGFIESPSPMGFKISVSNPNPDIVMVGIRVHVGTTSASSIPSEVTIFQRSIKMDEGMRCWYDIPFTVAESLLADEDIVISVGPTTSGTALPRIDSLEVYGRAKDEFGWKEKMDAVIDMEARVLGHGLLLPGSSKKRALTRSASIEEQVKDTMRLLGVVKVTSILSSRLGISGTGGSIVEEFSAQMRAVSKIALTRKSNFSVFLEMNGSEVVDNLMQVLWGILDTEPLDTPTMNNIVMSSVELIYSYAECLASQGKDTGVHSVAPAVQLLKALILSPNESVQTSSSLAISSRLLQVPFPKQTMLTTDELVDNVTTPPVPSRTAGGNTHVVIEEDSITSSVQYCCDGCSTVPILRRRWHCTVCPDFDLCEACHEVLDADRLPPPHTRDHPMTAIPIDVESLGADTNEIQFSADEGIADLLPAITSSVPQASAPSIHVLEPGESAEFSAPVTDPVSISASMRAVNSLILSEFLQELSGWMDTSSGVQAIPIMQLFYRLSSAIGGAFMDSSKPEEISLEKPEKQEKMGEKEKVYRNASSKDLKLDGFQDALCSYINNPHTAFVRRYARRLFLHLCGSKTQYYSVRDSWQFSNEVKNLYKHVEKSGGFENNVSYERSVKIVKSLSTIAEVALARPRNWQKYCLRHGDFLSFLLNGVFHFAEESVIQTLKLLNLAFYQGKDVSGSVQKAEASDVLTGSNRSGPQSVDSKKKKKGEDAHDSGLDKSYVDMEGVVDIFSAKGGDLLKQFIDFFLLEWNSSSVRTEAKSVIYGLWHHGRQSFKESLLAALLQKVRDLPVYGQNIVEYTELVCLLLGKAPESNSKQAINELVDRCLNPEVIRCIFETLHSQNELIANHPNSRIYNTLSNLVEFDGYYLESEPCVACSSPDVPYSKMKLESLKSETKFTDNRIIVKCTGSYTIQSVTMNVHDARKSKSVKVLNLYYNNRPVSDLSELKNNWSLWKRAKSCHLSFNQTELKVEFPIPITACNFMIELDSFYENLQALSLEPLQCPRCSRPVTDKHGICSNCHENAYQCRQCRNINYENLDSFLCNECGYSKYGRFEFNFMAKPSFIFDNMENDEDMKRGLAAIESESENAHRRYQQLLGFKKPLLKIVSSIGETEMDSQHKDTVQQMMASLPGPSCNKINRKVALLGVLYGEKCKAAFDSVSKSVQTLQGLRRVLMNYLHQKNSNFSSGASRCVVSKTPNNCYGCATTFVTQCLEILQMLSKHPRSRKQLVAAGILSELFENNIHQGPKTARAQARAALGTFSEGDLNAVSELNNLVQKKIMYCLEHHRSMDIALATREEMLLLSEIISVACTPPKPDTTEKETMIGKTAPTVQEKDEKAPGISKSSSETEDNNSDVSQKTLDIQLVSYLEWEKGASYLDFVRRQYKASQSIRGASQKSRTHRSDFLALKYALRWKRRTSRASKGGLQAFELGSWVTELILSACSQSIRSEMCTLLDLLGLLEDDYGMELLVAGNIISLDLSVAQVYELVWKKSNQSSTSLTNSALLASNAAPSRDCPPMTVTYRLQGLDGEATEPMIKELEEDREESQDPEIEFAIAGAVREYGGLEILLDMIKSLRDDFKSNEEEMVAVLDLLNHCCKIRENRRALLRLGALSLLLETARRAFSVDAMEPAEGILLIVESLTLEANERLSMGHLPTQTCIDEGGILPLLHALEGVAGENEIGARAENLLDTLADKEGKGDGFLGEKVCALRDATKNEMRRRALKKRQELLKGLGMHQEVSSDGGERIVVSQPILEGFEDVEEEGDGLACMVCREGYKLRPTDLLGVYSYSKRVNLGVGTSGSARGECVYTTVSYFNIIHFQCHQEAKRADAALKNPKKEWEGAMLRNNESLCNSLFPVKGPLVPLAQYLRYVDQYWDNLNALGRADGSRLRLLTYDIVLNTRIALVA</sequence>
<feature type="region of interest" description="Disordered" evidence="8">
    <location>
        <begin position="1363"/>
        <end position="1390"/>
    </location>
</feature>
<evidence type="ECO:0000259" key="10">
    <source>
        <dbReference type="PROSITE" id="PS51157"/>
    </source>
</evidence>
<dbReference type="Pfam" id="PF00569">
    <property type="entry name" value="ZZ"/>
    <property type="match status" value="1"/>
</dbReference>
<dbReference type="CDD" id="cd02249">
    <property type="entry name" value="ZZ"/>
    <property type="match status" value="1"/>
</dbReference>
<gene>
    <name evidence="11" type="ORF">HID58_020276</name>
</gene>